<dbReference type="OrthoDB" id="4051871at2759"/>
<dbReference type="AlphaFoldDB" id="A0A6C1DNQ2"/>
<name>A0A6C1DNQ2_SACPS</name>
<organism evidence="1 2">
    <name type="scientific">Saccharomyces pastorianus</name>
    <name type="common">Lager yeast</name>
    <name type="synonym">Saccharomyces cerevisiae x Saccharomyces eubayanus</name>
    <dbReference type="NCBI Taxonomy" id="27292"/>
    <lineage>
        <taxon>Eukaryota</taxon>
        <taxon>Fungi</taxon>
        <taxon>Dikarya</taxon>
        <taxon>Ascomycota</taxon>
        <taxon>Saccharomycotina</taxon>
        <taxon>Saccharomycetes</taxon>
        <taxon>Saccharomycetales</taxon>
        <taxon>Saccharomycetaceae</taxon>
        <taxon>Saccharomyces</taxon>
    </lineage>
</organism>
<accession>A0A6C1DNQ2</accession>
<evidence type="ECO:0000313" key="1">
    <source>
        <dbReference type="EMBL" id="QID78471.1"/>
    </source>
</evidence>
<evidence type="ECO:0000313" key="2">
    <source>
        <dbReference type="Proteomes" id="UP000501346"/>
    </source>
</evidence>
<sequence length="233" mass="27011">MNLDMLRTKVFATTVARISGIRRNIPIRTINTVTKKNISKIEKLCEVLEVNPDGYKGKERIPTKELTKLLYTTSRNMLVRVPMTGDLSTGNTFETRNETLQKLGEQLIHLEINKMLTITFTNFNQFNIMNKNFNYIHNLDRARVVNMDSISWLIKNSLKINQLAHLRIPANLPKEMGLTSSSNDFQNLNDWKVILSFIGYLKLLEIKNDNKKFIESIIKTICIPLINYHLRKS</sequence>
<dbReference type="EMBL" id="CP048985">
    <property type="protein sequence ID" value="QID78471.1"/>
    <property type="molecule type" value="Genomic_DNA"/>
</dbReference>
<gene>
    <name evidence="1" type="primary">CBS1_1</name>
    <name evidence="1" type="ORF">GRS66_000677</name>
</gene>
<protein>
    <submittedName>
        <fullName evidence="1">Cytochrome B translational activator protein cbs1, mitochondrial</fullName>
    </submittedName>
</protein>
<dbReference type="Proteomes" id="UP000501346">
    <property type="component" value="Chromosome ScIV"/>
</dbReference>
<proteinExistence type="predicted"/>
<reference evidence="1 2" key="1">
    <citation type="journal article" date="2019" name="BMC Genomics">
        <title>Chromosome level assembly and comparative genome analysis confirm lager-brewing yeasts originated from a single hybridization.</title>
        <authorList>
            <person name="Salazar A.N."/>
            <person name="Gorter de Vries A.R."/>
            <person name="van den Broek M."/>
            <person name="Brouwers N."/>
            <person name="de la Torre Cortes P."/>
            <person name="Kuijpers N.G.A."/>
            <person name="Daran J.G."/>
            <person name="Abeel T."/>
        </authorList>
    </citation>
    <scope>NUCLEOTIDE SEQUENCE [LARGE SCALE GENOMIC DNA]</scope>
    <source>
        <strain evidence="1 2">CBS 1483</strain>
    </source>
</reference>
<keyword evidence="2" id="KW-1185">Reference proteome</keyword>